<keyword evidence="5" id="KW-0539">Nucleus</keyword>
<evidence type="ECO:0000256" key="2">
    <source>
        <dbReference type="ARBA" id="ARBA00008048"/>
    </source>
</evidence>
<accession>A0A0B7MSV6</accession>
<gene>
    <name evidence="6" type="primary">PARPA_02535.1 scaffold 4843</name>
</gene>
<keyword evidence="4" id="KW-0804">Transcription</keyword>
<proteinExistence type="inferred from homology"/>
<protein>
    <recommendedName>
        <fullName evidence="8">Mediator of RNA polymerase II transcription subunit 27</fullName>
    </recommendedName>
</protein>
<dbReference type="Pfam" id="PF11571">
    <property type="entry name" value="Med27"/>
    <property type="match status" value="1"/>
</dbReference>
<evidence type="ECO:0000256" key="3">
    <source>
        <dbReference type="ARBA" id="ARBA00023015"/>
    </source>
</evidence>
<dbReference type="GO" id="GO:0003713">
    <property type="term" value="F:transcription coactivator activity"/>
    <property type="evidence" value="ECO:0007669"/>
    <property type="project" value="TreeGrafter"/>
</dbReference>
<evidence type="ECO:0000313" key="7">
    <source>
        <dbReference type="Proteomes" id="UP000054107"/>
    </source>
</evidence>
<dbReference type="AlphaFoldDB" id="A0A0B7MSV6"/>
<evidence type="ECO:0008006" key="8">
    <source>
        <dbReference type="Google" id="ProtNLM"/>
    </source>
</evidence>
<evidence type="ECO:0000256" key="1">
    <source>
        <dbReference type="ARBA" id="ARBA00004123"/>
    </source>
</evidence>
<keyword evidence="3" id="KW-0805">Transcription regulation</keyword>
<dbReference type="PANTHER" id="PTHR13130:SF4">
    <property type="entry name" value="MEDIATOR OF RNA POLYMERASE II TRANSCRIPTION SUBUNIT 27"/>
    <property type="match status" value="1"/>
</dbReference>
<dbReference type="GO" id="GO:0016592">
    <property type="term" value="C:mediator complex"/>
    <property type="evidence" value="ECO:0007669"/>
    <property type="project" value="InterPro"/>
</dbReference>
<evidence type="ECO:0000313" key="6">
    <source>
        <dbReference type="EMBL" id="CEP09081.1"/>
    </source>
</evidence>
<comment type="similarity">
    <text evidence="2">Belongs to the Mediator complex subunit 27 family.</text>
</comment>
<sequence>MSLKRSPEEIEKDISNIEHALLTVSEIRSSLKHFTNIIQAEQKGSNFVQLFGDRLKCVRYDLNTLSAQGENLKGALEHAQITAIENKFNWNMIKSEAEKEATEEEIRYREEEANSGKAKELGSIVKASAEHAYKELSSIVLERKSTLTTSEPLFLTKCISEWLAENKPINTELSIIFAKKEYSTLCGSTCRIKICMRKALVADLELEYERESDALVIHQYTIISAKEEKQSWQNSQYFVFQKMNLLATTAFEDMLGFFAREALYNILDWFASYHDLFISPCQRCHKVLQFDSPQYRYLPPMVRTWAKKQPIYQNNETATVRKIGAPYHMRCFIEYRNNQAM</sequence>
<dbReference type="Proteomes" id="UP000054107">
    <property type="component" value="Unassembled WGS sequence"/>
</dbReference>
<evidence type="ECO:0000256" key="5">
    <source>
        <dbReference type="ARBA" id="ARBA00023242"/>
    </source>
</evidence>
<keyword evidence="7" id="KW-1185">Reference proteome</keyword>
<dbReference type="GO" id="GO:0006357">
    <property type="term" value="P:regulation of transcription by RNA polymerase II"/>
    <property type="evidence" value="ECO:0007669"/>
    <property type="project" value="TreeGrafter"/>
</dbReference>
<reference evidence="6 7" key="1">
    <citation type="submission" date="2014-09" db="EMBL/GenBank/DDBJ databases">
        <authorList>
            <person name="Ellenberger Sabrina"/>
        </authorList>
    </citation>
    <scope>NUCLEOTIDE SEQUENCE [LARGE SCALE GENOMIC DNA]</scope>
    <source>
        <strain evidence="6 7">CBS 412.66</strain>
    </source>
</reference>
<organism evidence="6 7">
    <name type="scientific">Parasitella parasitica</name>
    <dbReference type="NCBI Taxonomy" id="35722"/>
    <lineage>
        <taxon>Eukaryota</taxon>
        <taxon>Fungi</taxon>
        <taxon>Fungi incertae sedis</taxon>
        <taxon>Mucoromycota</taxon>
        <taxon>Mucoromycotina</taxon>
        <taxon>Mucoromycetes</taxon>
        <taxon>Mucorales</taxon>
        <taxon>Mucorineae</taxon>
        <taxon>Mucoraceae</taxon>
        <taxon>Parasitella</taxon>
    </lineage>
</organism>
<dbReference type="InterPro" id="IPR021627">
    <property type="entry name" value="Mediator_Med27"/>
</dbReference>
<name>A0A0B7MSV6_9FUNG</name>
<comment type="subcellular location">
    <subcellularLocation>
        <location evidence="1">Nucleus</location>
    </subcellularLocation>
</comment>
<evidence type="ECO:0000256" key="4">
    <source>
        <dbReference type="ARBA" id="ARBA00023163"/>
    </source>
</evidence>
<dbReference type="EMBL" id="LN721083">
    <property type="protein sequence ID" value="CEP09081.1"/>
    <property type="molecule type" value="Genomic_DNA"/>
</dbReference>
<dbReference type="PANTHER" id="PTHR13130">
    <property type="entry name" value="34 KDA TRANSCRIPTIONAL CO-ACTIVATOR-RELATED"/>
    <property type="match status" value="1"/>
</dbReference>
<dbReference type="OrthoDB" id="1868004at2759"/>